<reference evidence="1 2" key="1">
    <citation type="submission" date="2023-09" db="EMBL/GenBank/DDBJ databases">
        <title>Multi-omics analysis of a traditional fermented food reveals byproduct-associated fungal strains for waste-to-food upcycling.</title>
        <authorList>
            <consortium name="Lawrence Berkeley National Laboratory"/>
            <person name="Rekdal V.M."/>
            <person name="Villalobos-Escobedo J.M."/>
            <person name="Rodriguez-Valeron N."/>
            <person name="Garcia M.O."/>
            <person name="Vasquez D.P."/>
            <person name="Damayanti I."/>
            <person name="Sorensen P.M."/>
            <person name="Baidoo E.E."/>
            <person name="De Carvalho A.C."/>
            <person name="Riley R."/>
            <person name="Lipzen A."/>
            <person name="He G."/>
            <person name="Yan M."/>
            <person name="Haridas S."/>
            <person name="Daum C."/>
            <person name="Yoshinaga Y."/>
            <person name="Ng V."/>
            <person name="Grigoriev I.V."/>
            <person name="Munk R."/>
            <person name="Nuraida L."/>
            <person name="Wijaya C.H."/>
            <person name="Morales P.-C."/>
            <person name="Keasling J.D."/>
        </authorList>
    </citation>
    <scope>NUCLEOTIDE SEQUENCE [LARGE SCALE GENOMIC DNA]</scope>
    <source>
        <strain evidence="1 2">FGSC 2613</strain>
    </source>
</reference>
<name>A0ABR3D7K3_NEUIN</name>
<gene>
    <name evidence="1" type="ORF">QR685DRAFT_310383</name>
</gene>
<comment type="caution">
    <text evidence="1">The sequence shown here is derived from an EMBL/GenBank/DDBJ whole genome shotgun (WGS) entry which is preliminary data.</text>
</comment>
<organism evidence="1 2">
    <name type="scientific">Neurospora intermedia</name>
    <dbReference type="NCBI Taxonomy" id="5142"/>
    <lineage>
        <taxon>Eukaryota</taxon>
        <taxon>Fungi</taxon>
        <taxon>Dikarya</taxon>
        <taxon>Ascomycota</taxon>
        <taxon>Pezizomycotina</taxon>
        <taxon>Sordariomycetes</taxon>
        <taxon>Sordariomycetidae</taxon>
        <taxon>Sordariales</taxon>
        <taxon>Sordariaceae</taxon>
        <taxon>Neurospora</taxon>
    </lineage>
</organism>
<dbReference type="EMBL" id="JAVLET010000006">
    <property type="protein sequence ID" value="KAL0468670.1"/>
    <property type="molecule type" value="Genomic_DNA"/>
</dbReference>
<evidence type="ECO:0000313" key="2">
    <source>
        <dbReference type="Proteomes" id="UP001451303"/>
    </source>
</evidence>
<accession>A0ABR3D7K3</accession>
<keyword evidence="2" id="KW-1185">Reference proteome</keyword>
<protein>
    <submittedName>
        <fullName evidence="1">Uncharacterized protein</fullName>
    </submittedName>
</protein>
<dbReference type="Proteomes" id="UP001451303">
    <property type="component" value="Unassembled WGS sequence"/>
</dbReference>
<proteinExistence type="predicted"/>
<sequence length="65" mass="7804">MYLTHHGSTSCLQLYRRLRMFSESLEDRRDERNRRWARNTSKYMTNMEVWMCKKISDGGVQATNG</sequence>
<evidence type="ECO:0000313" key="1">
    <source>
        <dbReference type="EMBL" id="KAL0468670.1"/>
    </source>
</evidence>